<name>U2TVQ7_9ACTN</name>
<dbReference type="Pfam" id="PF13191">
    <property type="entry name" value="AAA_16"/>
    <property type="match status" value="1"/>
</dbReference>
<evidence type="ECO:0000259" key="1">
    <source>
        <dbReference type="Pfam" id="PF13191"/>
    </source>
</evidence>
<dbReference type="AlphaFoldDB" id="U2TVQ7"/>
<sequence>MNRMSAALQVNPFKPTAGKMPPILIGRDNVIADFQDGLRNGAGAPERLMLITGQRGYGKTVLLTELGRVAQANGWLVVSETASRGMAERIVSALADDGLSLTGVDLAPELTVGQVSARLGGVRLSAAAAPVTLRRAIEQRLAGMPAGKGIAFTVDETQAASRNELIAIATAVQHVIRDEDMRDVPDTEKHGIAFVFAGLPALVDDLTNDEVLTFLRRCVHYSLGDVLIADVRRAYLQTMAASGKRISGDLALEAAEASGGYPYMVQLMGYYLWQSAERRHASIIGELDLCNAREDASLAFQEAVCAPLVRGLTGAQRMFVEAMAQDYPASSRVTEVAERCGKSHSWGSKYRSSLIDGHVVRATRKGEVAYAVPWLGEYLNRGRRNA</sequence>
<dbReference type="SUPFAM" id="SSF52540">
    <property type="entry name" value="P-loop containing nucleoside triphosphate hydrolases"/>
    <property type="match status" value="1"/>
</dbReference>
<reference evidence="2 3" key="1">
    <citation type="submission" date="2013-08" db="EMBL/GenBank/DDBJ databases">
        <authorList>
            <person name="Durkin A.S."/>
            <person name="Haft D.R."/>
            <person name="McCorrison J."/>
            <person name="Torralba M."/>
            <person name="Gillis M."/>
            <person name="Haft D.H."/>
            <person name="Methe B."/>
            <person name="Sutton G."/>
            <person name="Nelson K.E."/>
        </authorList>
    </citation>
    <scope>NUCLEOTIDE SEQUENCE [LARGE SCALE GENOMIC DNA]</scope>
    <source>
        <strain evidence="2 3">F0195</strain>
    </source>
</reference>
<dbReference type="STRING" id="1125712.HMPREF1316_1949"/>
<evidence type="ECO:0000313" key="2">
    <source>
        <dbReference type="EMBL" id="ERL10410.1"/>
    </source>
</evidence>
<comment type="caution">
    <text evidence="2">The sequence shown here is derived from an EMBL/GenBank/DDBJ whole genome shotgun (WGS) entry which is preliminary data.</text>
</comment>
<dbReference type="PATRIC" id="fig|1125712.3.peg.329"/>
<feature type="domain" description="Orc1-like AAA ATPase" evidence="1">
    <location>
        <begin position="24"/>
        <end position="174"/>
    </location>
</feature>
<protein>
    <submittedName>
        <fullName evidence="2">AAA ATPase domain protein</fullName>
    </submittedName>
</protein>
<dbReference type="Proteomes" id="UP000016638">
    <property type="component" value="Unassembled WGS sequence"/>
</dbReference>
<dbReference type="InterPro" id="IPR041664">
    <property type="entry name" value="AAA_16"/>
</dbReference>
<keyword evidence="3" id="KW-1185">Reference proteome</keyword>
<accession>U2TVQ7</accession>
<evidence type="ECO:0000313" key="3">
    <source>
        <dbReference type="Proteomes" id="UP000016638"/>
    </source>
</evidence>
<dbReference type="InterPro" id="IPR027417">
    <property type="entry name" value="P-loop_NTPase"/>
</dbReference>
<dbReference type="eggNOG" id="COG1672">
    <property type="taxonomic scope" value="Bacteria"/>
</dbReference>
<organism evidence="2 3">
    <name type="scientific">Olsenella profusa F0195</name>
    <dbReference type="NCBI Taxonomy" id="1125712"/>
    <lineage>
        <taxon>Bacteria</taxon>
        <taxon>Bacillati</taxon>
        <taxon>Actinomycetota</taxon>
        <taxon>Coriobacteriia</taxon>
        <taxon>Coriobacteriales</taxon>
        <taxon>Atopobiaceae</taxon>
        <taxon>Olsenella</taxon>
    </lineage>
</organism>
<gene>
    <name evidence="2" type="ORF">HMPREF1316_1949</name>
</gene>
<dbReference type="Gene3D" id="3.40.50.300">
    <property type="entry name" value="P-loop containing nucleotide triphosphate hydrolases"/>
    <property type="match status" value="1"/>
</dbReference>
<dbReference type="EMBL" id="AWEZ01000010">
    <property type="protein sequence ID" value="ERL10410.1"/>
    <property type="molecule type" value="Genomic_DNA"/>
</dbReference>
<proteinExistence type="predicted"/>